<evidence type="ECO:0000256" key="1">
    <source>
        <dbReference type="ARBA" id="ARBA00004496"/>
    </source>
</evidence>
<feature type="region of interest" description="Disordered" evidence="7">
    <location>
        <begin position="537"/>
        <end position="558"/>
    </location>
</feature>
<feature type="domain" description="PUM-HD" evidence="9">
    <location>
        <begin position="727"/>
        <end position="1081"/>
    </location>
</feature>
<dbReference type="SMART" id="SM00025">
    <property type="entry name" value="Pumilio"/>
    <property type="match status" value="6"/>
</dbReference>
<sequence>MSPPRPVGVVGQRSGLSPDAGNSRNREGRTPPPAPSAAFAKRAREIRDEVGVNNVSPFTTSETEELEQEDQVKDTTVDSVVVGFRRARAGTLPSSLPAQRHITEEPPMTATPQLTRTSALSPAYPNSAPSRPALRHAASSAANLETPTHVNRIRSGSLTLLSKPLGNGYGASLFAPTISNPSRSPLGKSAQTEESDFGFTSPSGSAATLGTEDLQFSTLDYLGLAEGGDALLPPASMTELRNQTLRAIANNGPVSRLRASTVSNFNRQAFRQSSTATSYPQNHQEYPNDEGMIGAMEQMGLYDSGYYPENGYLAGTFDSSSGLFRDMNHRPRATTIGVLDNPNRRIGNSSRVAGALASIPQSPVQANLGYSTFQAPYAYAHSPSDRNISRSRDSSMTRAQRPSISSHTSRTGTPDVDKGFSTPQMPTRSLWIGNLDVSATNQSLLQVFMVYGAIESVRMLPEKTCAFVNFMDKADAVRARDDVLNRLGGHVPALSETAPVRIGFGKIDSAPTGMPSSSVAPPPPGLVFPNSLTSVTVPPPVPGAQESSPEQGDEQSSLPTRALWIGSIPATTSSSTLLQIFTPFGPVESARVLMHKCCGFVNFEHLDSAVAARSALNGRDILGSDIGPVRIGFARVPTRSPVIGGPEGEETTPKLGSLSGLESVNGADSVPTEQQLSSENGGVENYRSPLVIDLVKNGVHEQVLEKGLATNGIVSEQQMIMQVLSGDGAEEDSHVRAAAEPRGPATYYTMIPGVHERLSRRFEAAHLKELRRRLDAGGMTQEEIDNVSREMMADAAELASDYIGNTIIQKLFERTDPSLRLGLLERIAPHLATIGVHKNGTWAAQKIIECASTPEEKMIISQNLTPFAPPLMCDSLGNYVCAGTLRFGAPYNEYVFDAMMDRMWDISQNRFGARCMRTCLESPHTSVYQRKRISTGIILNSIPLATNPNGALLLTWLVDQSNLSGRYGLLANRFSPHIAHLCTHKLASLTVLRIITQTAEPAASAILISSIFTSPNDQTLTEILSDANNGSQVIGKILATSTILPDEKSKILESVRRVLPDIKASNTPPYRMLLEAVGLPLPAGGMNGFVPPGRWHQPNQPPFGYQNYGYAQPQYLSPVGGMNLNPLLVPQNMPIGQSMRTGTTSPHSRDSPRTPQPQMRRDPNQMTSPGSDPFNPFASPSIDVPFMPIGGMRGMTFEQQPNMGGLGMMGGNAGQYYQQDMRQSMYAHGFQA</sequence>
<evidence type="ECO:0000256" key="6">
    <source>
        <dbReference type="PROSITE-ProRule" id="PRU00317"/>
    </source>
</evidence>
<dbReference type="PROSITE" id="PS50303">
    <property type="entry name" value="PUM_HD"/>
    <property type="match status" value="1"/>
</dbReference>
<dbReference type="PROSITE" id="PS50302">
    <property type="entry name" value="PUM"/>
    <property type="match status" value="2"/>
</dbReference>
<evidence type="ECO:0000256" key="3">
    <source>
        <dbReference type="ARBA" id="ARBA00022553"/>
    </source>
</evidence>
<evidence type="ECO:0000256" key="7">
    <source>
        <dbReference type="SAM" id="MobiDB-lite"/>
    </source>
</evidence>
<dbReference type="SMART" id="SM00360">
    <property type="entry name" value="RRM"/>
    <property type="match status" value="2"/>
</dbReference>
<feature type="compositionally biased region" description="Polar residues" evidence="7">
    <location>
        <begin position="545"/>
        <end position="558"/>
    </location>
</feature>
<dbReference type="InterPro" id="IPR035979">
    <property type="entry name" value="RBD_domain_sf"/>
</dbReference>
<dbReference type="InParanoid" id="A0A4Q1BK12"/>
<feature type="region of interest" description="Disordered" evidence="7">
    <location>
        <begin position="1129"/>
        <end position="1182"/>
    </location>
</feature>
<dbReference type="EMBL" id="SDIL01000054">
    <property type="protein sequence ID" value="RXK38079.1"/>
    <property type="molecule type" value="Genomic_DNA"/>
</dbReference>
<dbReference type="GO" id="GO:0003723">
    <property type="term" value="F:RNA binding"/>
    <property type="evidence" value="ECO:0007669"/>
    <property type="project" value="UniProtKB-UniRule"/>
</dbReference>
<protein>
    <submittedName>
        <fullName evidence="10">Pumilio domain-containing protein c</fullName>
    </submittedName>
</protein>
<dbReference type="FunFam" id="1.25.10.10:FF:000475">
    <property type="entry name" value="Unplaced genomic scaffold supercont1.2, whole genome shotgun sequence"/>
    <property type="match status" value="1"/>
</dbReference>
<evidence type="ECO:0000256" key="2">
    <source>
        <dbReference type="ARBA" id="ARBA00022490"/>
    </source>
</evidence>
<evidence type="ECO:0000259" key="8">
    <source>
        <dbReference type="PROSITE" id="PS50102"/>
    </source>
</evidence>
<feature type="repeat" description="Pumilio" evidence="6">
    <location>
        <begin position="790"/>
        <end position="825"/>
    </location>
</feature>
<evidence type="ECO:0000256" key="5">
    <source>
        <dbReference type="PROSITE-ProRule" id="PRU00176"/>
    </source>
</evidence>
<dbReference type="Proteomes" id="UP000289152">
    <property type="component" value="Unassembled WGS sequence"/>
</dbReference>
<dbReference type="VEuPathDB" id="FungiDB:TREMEDRAFT_73973"/>
<keyword evidence="2" id="KW-0963">Cytoplasm</keyword>
<evidence type="ECO:0000259" key="9">
    <source>
        <dbReference type="PROSITE" id="PS50303"/>
    </source>
</evidence>
<dbReference type="Pfam" id="PF00806">
    <property type="entry name" value="PUF"/>
    <property type="match status" value="2"/>
</dbReference>
<dbReference type="OrthoDB" id="2017782at2759"/>
<dbReference type="InterPro" id="IPR000504">
    <property type="entry name" value="RRM_dom"/>
</dbReference>
<dbReference type="FunCoup" id="A0A4Q1BK12">
    <property type="interactions" value="9"/>
</dbReference>
<evidence type="ECO:0000313" key="11">
    <source>
        <dbReference type="Proteomes" id="UP000289152"/>
    </source>
</evidence>
<dbReference type="GO" id="GO:0000288">
    <property type="term" value="P:nuclear-transcribed mRNA catabolic process, deadenylation-dependent decay"/>
    <property type="evidence" value="ECO:0007669"/>
    <property type="project" value="TreeGrafter"/>
</dbReference>
<reference evidence="10 11" key="1">
    <citation type="submission" date="2016-06" db="EMBL/GenBank/DDBJ databases">
        <title>Evolution of pathogenesis and genome organization in the Tremellales.</title>
        <authorList>
            <person name="Cuomo C."/>
            <person name="Litvintseva A."/>
            <person name="Heitman J."/>
            <person name="Chen Y."/>
            <person name="Sun S."/>
            <person name="Springer D."/>
            <person name="Dromer F."/>
            <person name="Young S."/>
            <person name="Zeng Q."/>
            <person name="Chapman S."/>
            <person name="Gujja S."/>
            <person name="Saif S."/>
            <person name="Birren B."/>
        </authorList>
    </citation>
    <scope>NUCLEOTIDE SEQUENCE [LARGE SCALE GENOMIC DNA]</scope>
    <source>
        <strain evidence="10 11">ATCC 28783</strain>
    </source>
</reference>
<organism evidence="10 11">
    <name type="scientific">Tremella mesenterica</name>
    <name type="common">Jelly fungus</name>
    <dbReference type="NCBI Taxonomy" id="5217"/>
    <lineage>
        <taxon>Eukaryota</taxon>
        <taxon>Fungi</taxon>
        <taxon>Dikarya</taxon>
        <taxon>Basidiomycota</taxon>
        <taxon>Agaricomycotina</taxon>
        <taxon>Tremellomycetes</taxon>
        <taxon>Tremellales</taxon>
        <taxon>Tremellaceae</taxon>
        <taxon>Tremella</taxon>
    </lineage>
</organism>
<dbReference type="CDD" id="cd00590">
    <property type="entry name" value="RRM_SF"/>
    <property type="match status" value="1"/>
</dbReference>
<dbReference type="Gene3D" id="3.30.70.330">
    <property type="match status" value="2"/>
</dbReference>
<dbReference type="PROSITE" id="PS50102">
    <property type="entry name" value="RRM"/>
    <property type="match status" value="2"/>
</dbReference>
<keyword evidence="3" id="KW-0597">Phosphoprotein</keyword>
<dbReference type="PANTHER" id="PTHR47093">
    <property type="entry name" value="PROTEIN JSN1-RELATED"/>
    <property type="match status" value="1"/>
</dbReference>
<dbReference type="InterPro" id="IPR001313">
    <property type="entry name" value="Pumilio_RNA-bd_rpt"/>
</dbReference>
<accession>A0A4Q1BK12</accession>
<name>A0A4Q1BK12_TREME</name>
<evidence type="ECO:0000313" key="10">
    <source>
        <dbReference type="EMBL" id="RXK38079.1"/>
    </source>
</evidence>
<feature type="compositionally biased region" description="Polar residues" evidence="7">
    <location>
        <begin position="1134"/>
        <end position="1146"/>
    </location>
</feature>
<dbReference type="SUPFAM" id="SSF54928">
    <property type="entry name" value="RNA-binding domain, RBD"/>
    <property type="match status" value="2"/>
</dbReference>
<dbReference type="SUPFAM" id="SSF48371">
    <property type="entry name" value="ARM repeat"/>
    <property type="match status" value="1"/>
</dbReference>
<dbReference type="FunFam" id="3.30.70.330:FF:000486">
    <property type="entry name" value="Pumilio domain-containing protein c"/>
    <property type="match status" value="1"/>
</dbReference>
<feature type="region of interest" description="Disordered" evidence="7">
    <location>
        <begin position="1"/>
        <end position="72"/>
    </location>
</feature>
<comment type="caution">
    <text evidence="10">The sequence shown here is derived from an EMBL/GenBank/DDBJ whole genome shotgun (WGS) entry which is preliminary data.</text>
</comment>
<feature type="compositionally biased region" description="Basic and acidic residues" evidence="7">
    <location>
        <begin position="383"/>
        <end position="395"/>
    </location>
</feature>
<keyword evidence="5" id="KW-0694">RNA-binding</keyword>
<comment type="subcellular location">
    <subcellularLocation>
        <location evidence="1">Cytoplasm</location>
    </subcellularLocation>
</comment>
<dbReference type="AlphaFoldDB" id="A0A4Q1BK12"/>
<feature type="region of interest" description="Disordered" evidence="7">
    <location>
        <begin position="381"/>
        <end position="422"/>
    </location>
</feature>
<proteinExistence type="predicted"/>
<dbReference type="InterPro" id="IPR016024">
    <property type="entry name" value="ARM-type_fold"/>
</dbReference>
<evidence type="ECO:0000256" key="4">
    <source>
        <dbReference type="ARBA" id="ARBA00022737"/>
    </source>
</evidence>
<feature type="domain" description="RRM" evidence="8">
    <location>
        <begin position="428"/>
        <end position="507"/>
    </location>
</feature>
<keyword evidence="4" id="KW-0677">Repeat</keyword>
<dbReference type="GO" id="GO:0005737">
    <property type="term" value="C:cytoplasm"/>
    <property type="evidence" value="ECO:0007669"/>
    <property type="project" value="UniProtKB-SubCell"/>
</dbReference>
<feature type="compositionally biased region" description="Polar residues" evidence="7">
    <location>
        <begin position="671"/>
        <end position="680"/>
    </location>
</feature>
<feature type="domain" description="RRM" evidence="8">
    <location>
        <begin position="561"/>
        <end position="636"/>
    </location>
</feature>
<dbReference type="Pfam" id="PF00076">
    <property type="entry name" value="RRM_1"/>
    <property type="match status" value="2"/>
</dbReference>
<dbReference type="InterPro" id="IPR012677">
    <property type="entry name" value="Nucleotide-bd_a/b_plait_sf"/>
</dbReference>
<feature type="region of interest" description="Disordered" evidence="7">
    <location>
        <begin position="177"/>
        <end position="204"/>
    </location>
</feature>
<dbReference type="Gene3D" id="1.25.10.10">
    <property type="entry name" value="Leucine-rich Repeat Variant"/>
    <property type="match status" value="1"/>
</dbReference>
<dbReference type="InterPro" id="IPR011989">
    <property type="entry name" value="ARM-like"/>
</dbReference>
<gene>
    <name evidence="10" type="ORF">M231_04638</name>
</gene>
<dbReference type="FunFam" id="3.30.70.330:FF:000842">
    <property type="entry name" value="Pumilio domain-containing protein c"/>
    <property type="match status" value="1"/>
</dbReference>
<keyword evidence="11" id="KW-1185">Reference proteome</keyword>
<dbReference type="InterPro" id="IPR033133">
    <property type="entry name" value="PUM-HD"/>
</dbReference>
<dbReference type="InterPro" id="IPR052645">
    <property type="entry name" value="Pumilio_domain_protein"/>
</dbReference>
<dbReference type="PANTHER" id="PTHR47093:SF1">
    <property type="entry name" value="PROTEIN JSN1-RELATED"/>
    <property type="match status" value="1"/>
</dbReference>
<feature type="compositionally biased region" description="Polar residues" evidence="7">
    <location>
        <begin position="396"/>
        <end position="412"/>
    </location>
</feature>
<feature type="region of interest" description="Disordered" evidence="7">
    <location>
        <begin position="640"/>
        <end position="682"/>
    </location>
</feature>
<dbReference type="STRING" id="5217.A0A4Q1BK12"/>
<feature type="repeat" description="Pumilio" evidence="6">
    <location>
        <begin position="826"/>
        <end position="861"/>
    </location>
</feature>